<evidence type="ECO:0000256" key="1">
    <source>
        <dbReference type="SAM" id="MobiDB-lite"/>
    </source>
</evidence>
<dbReference type="Pfam" id="PF14403">
    <property type="entry name" value="CP_ATPgrasp_2"/>
    <property type="match status" value="1"/>
</dbReference>
<reference evidence="4" key="1">
    <citation type="journal article" date="2014" name="Int. J. Syst. Evol. Microbiol.">
        <title>Complete genome sequence of Corynebacterium casei LMG S-19264T (=DSM 44701T), isolated from a smear-ripened cheese.</title>
        <authorList>
            <consortium name="US DOE Joint Genome Institute (JGI-PGF)"/>
            <person name="Walter F."/>
            <person name="Albersmeier A."/>
            <person name="Kalinowski J."/>
            <person name="Ruckert C."/>
        </authorList>
    </citation>
    <scope>NUCLEOTIDE SEQUENCE</scope>
    <source>
        <strain evidence="4">KCTC 12988</strain>
    </source>
</reference>
<feature type="domain" description="DUF403" evidence="2">
    <location>
        <begin position="527"/>
        <end position="847"/>
    </location>
</feature>
<dbReference type="InterPro" id="IPR025841">
    <property type="entry name" value="CP_ATPgrasp_2"/>
</dbReference>
<dbReference type="Gene3D" id="3.40.50.11290">
    <property type="match status" value="1"/>
</dbReference>
<protein>
    <recommendedName>
        <fullName evidence="6">DUF403 domain-containing protein</fullName>
    </recommendedName>
</protein>
<dbReference type="Pfam" id="PF04168">
    <property type="entry name" value="Alpha-E"/>
    <property type="match status" value="1"/>
</dbReference>
<dbReference type="Proteomes" id="UP000644507">
    <property type="component" value="Unassembled WGS sequence"/>
</dbReference>
<name>A0A918TMH8_9BACT</name>
<keyword evidence="5" id="KW-1185">Reference proteome</keyword>
<reference evidence="4" key="2">
    <citation type="submission" date="2020-09" db="EMBL/GenBank/DDBJ databases">
        <authorList>
            <person name="Sun Q."/>
            <person name="Kim S."/>
        </authorList>
    </citation>
    <scope>NUCLEOTIDE SEQUENCE</scope>
    <source>
        <strain evidence="4">KCTC 12988</strain>
    </source>
</reference>
<evidence type="ECO:0000313" key="4">
    <source>
        <dbReference type="EMBL" id="GHC54224.1"/>
    </source>
</evidence>
<dbReference type="PANTHER" id="PTHR34595:SF2">
    <property type="entry name" value="BLR2978 PROTEIN"/>
    <property type="match status" value="1"/>
</dbReference>
<evidence type="ECO:0000259" key="2">
    <source>
        <dbReference type="Pfam" id="PF04168"/>
    </source>
</evidence>
<sequence length="855" mass="94954">MPPSQSQTLGSMSQSQTSPTPGGGDGLFANYKGLEGSFDEFLDPDGSPRPTWQDFSERLRGLGKDGLGLSWRRGEELLRENGISYNLLGDQSQNKRPWNLDPIPALMSESEWTSLSASLVERAHLWNQILKDCYGPRTLLNEGLLPPALLYSQPNFNRFLPPVNGGGNILTSYAVDVARSADGTWTVVADRTEAPNGAGFALENRIILANVFPETTHKLHLIRQAAYFQSLRATLFAHAPGGNDEPKVVMLSPGPADRTYFEDAYLARYLGITLAVGEELTVRNDRVYLKTVSGLQRVHVIYRRVHETVIDPLEVPTNSQQGVPGLMGAIRSGTVSVINPPGTGIAESPALLPFLPAISQRLFGKDLSIPSIETIWGGQEENLLESLPGQSALLKEAFGLRLRPPVQLDTLPVIQRESLVARVNASPSSYVVQQQMNFSHGPVWTGSQLESRPLAYRFFLFAKGDSYQVMPGALVRCASSTEALPGLSLDHDSGSKDLWILGEKENPDELQTNQPARLSIRRSTGALSSRSADNLFWIGRYSERTEFATRVLLEIVLAMTDDKTSELTPLLATLRSFGYLTGAQIKALADSPSRQEILNLLRPVFFESASKESTGDSIPANVGNLFRLASLSRDRLSNESWRIIRAHGDLVSSSPPHTLLSMRPILQKALLNHSAFNGTCRENITRNQGWLFLNIGRRVERIHWLLTLINNLMEADPELSPSSLETALSINDTTLTYRFRYRGSPQPLPALDLILFDPANPRSLAFQLKELDRDLRNLPKEDQASQSEVPRFAHRIVLRAMNYLETELLSTDDETSEAAELAKLRVFLTDLQDKMPRFTEKLGWEFFTHVEFTNS</sequence>
<dbReference type="AlphaFoldDB" id="A0A918TMH8"/>
<gene>
    <name evidence="4" type="ORF">GCM10007100_20730</name>
</gene>
<dbReference type="EMBL" id="BMXI01000008">
    <property type="protein sequence ID" value="GHC54224.1"/>
    <property type="molecule type" value="Genomic_DNA"/>
</dbReference>
<organism evidence="4 5">
    <name type="scientific">Roseibacillus persicicus</name>
    <dbReference type="NCBI Taxonomy" id="454148"/>
    <lineage>
        <taxon>Bacteria</taxon>
        <taxon>Pseudomonadati</taxon>
        <taxon>Verrucomicrobiota</taxon>
        <taxon>Verrucomicrobiia</taxon>
        <taxon>Verrucomicrobiales</taxon>
        <taxon>Verrucomicrobiaceae</taxon>
        <taxon>Roseibacillus</taxon>
    </lineage>
</organism>
<comment type="caution">
    <text evidence="4">The sequence shown here is derived from an EMBL/GenBank/DDBJ whole genome shotgun (WGS) entry which is preliminary data.</text>
</comment>
<feature type="region of interest" description="Disordered" evidence="1">
    <location>
        <begin position="1"/>
        <end position="32"/>
    </location>
</feature>
<proteinExistence type="predicted"/>
<evidence type="ECO:0000313" key="5">
    <source>
        <dbReference type="Proteomes" id="UP000644507"/>
    </source>
</evidence>
<dbReference type="InterPro" id="IPR051680">
    <property type="entry name" value="ATP-dep_Glu-Cys_Ligase-2"/>
</dbReference>
<dbReference type="SUPFAM" id="SSF56059">
    <property type="entry name" value="Glutathione synthetase ATP-binding domain-like"/>
    <property type="match status" value="1"/>
</dbReference>
<feature type="domain" description="Circularly permuted ATP-grasp type 2" evidence="3">
    <location>
        <begin position="104"/>
        <end position="478"/>
    </location>
</feature>
<dbReference type="PANTHER" id="PTHR34595">
    <property type="entry name" value="BLR5612 PROTEIN"/>
    <property type="match status" value="1"/>
</dbReference>
<evidence type="ECO:0000259" key="3">
    <source>
        <dbReference type="Pfam" id="PF14403"/>
    </source>
</evidence>
<evidence type="ECO:0008006" key="6">
    <source>
        <dbReference type="Google" id="ProtNLM"/>
    </source>
</evidence>
<feature type="compositionally biased region" description="Polar residues" evidence="1">
    <location>
        <begin position="1"/>
        <end position="20"/>
    </location>
</feature>
<accession>A0A918TMH8</accession>
<dbReference type="InterPro" id="IPR007296">
    <property type="entry name" value="DUF403"/>
</dbReference>